<evidence type="ECO:0000313" key="3">
    <source>
        <dbReference type="Proteomes" id="UP000032721"/>
    </source>
</evidence>
<dbReference type="Proteomes" id="UP000324170">
    <property type="component" value="Unassembled WGS sequence"/>
</dbReference>
<evidence type="ECO:0000313" key="4">
    <source>
        <dbReference type="Proteomes" id="UP000324170"/>
    </source>
</evidence>
<dbReference type="AlphaFoldDB" id="A0A068QXS0"/>
<dbReference type="InterPro" id="IPR036624">
    <property type="entry name" value="Hcp1-lik_sf"/>
</dbReference>
<dbReference type="HOGENOM" id="CLU_116190_1_0_6"/>
<dbReference type="NCBIfam" id="TIGR03344">
    <property type="entry name" value="VI_effect_Hcp1"/>
    <property type="match status" value="1"/>
</dbReference>
<dbReference type="PANTHER" id="PTHR34319:SF7">
    <property type="entry name" value="HNH ENDONUCLEASE DOMAIN-CONTAINING PROTEIN"/>
    <property type="match status" value="1"/>
</dbReference>
<dbReference type="PANTHER" id="PTHR34319">
    <property type="entry name" value="MAJOR EXPORTED PROTEIN"/>
    <property type="match status" value="1"/>
</dbReference>
<reference evidence="2 4" key="2">
    <citation type="submission" date="2019-07" db="EMBL/GenBank/DDBJ databases">
        <title>Genomic Encyclopedia of Type Strains, Phase I: the one thousand microbial genomes (KMG-I) project.</title>
        <authorList>
            <person name="Kyrpides N."/>
        </authorList>
    </citation>
    <scope>NUCLEOTIDE SEQUENCE [LARGE SCALE GENOMIC DNA]</scope>
    <source>
        <strain evidence="2 4">DSM 17909</strain>
    </source>
</reference>
<protein>
    <submittedName>
        <fullName evidence="1">Uncharacterized protein</fullName>
    </submittedName>
</protein>
<gene>
    <name evidence="2" type="ORF">LY16_02748</name>
    <name evidence="1" type="ORF">XDD1_3914</name>
</gene>
<dbReference type="Gene3D" id="2.30.110.20">
    <property type="entry name" value="Hcp1-like"/>
    <property type="match status" value="1"/>
</dbReference>
<dbReference type="InterPro" id="IPR008514">
    <property type="entry name" value="T6SS_Hcp"/>
</dbReference>
<dbReference type="EMBL" id="FO704550">
    <property type="protein sequence ID" value="CDG19599.1"/>
    <property type="molecule type" value="Genomic_DNA"/>
</dbReference>
<dbReference type="EMBL" id="VNHN01000053">
    <property type="protein sequence ID" value="TYP01239.1"/>
    <property type="molecule type" value="Genomic_DNA"/>
</dbReference>
<dbReference type="InterPro" id="IPR052947">
    <property type="entry name" value="T6SS_Hcp1_domain"/>
</dbReference>
<sequence>MSYMIYLSLNGKKQGLISAGCSTLDSIGNRYQKGHEDQIQVLSLNHSISRQQNVSHQPIQFIKPVDKSSPLLEMAIDSNESLDGKFIFYRTSQTGQLELFYKVKITEATITEISCTYPNSINDFDAMPYERVILNYKSISWNHVTAGTSAYSIWEDRVY</sequence>
<accession>A0A068QXS0</accession>
<name>A0A068QXS0_9GAMM</name>
<reference evidence="1 3" key="1">
    <citation type="submission" date="2013-07" db="EMBL/GenBank/DDBJ databases">
        <authorList>
            <person name="Genoscope - CEA"/>
        </authorList>
    </citation>
    <scope>NUCLEOTIDE SEQUENCE [LARGE SCALE GENOMIC DNA]</scope>
    <source>
        <strain evidence="1">FRM16</strain>
        <strain evidence="3">FRM16 / DSM 17909</strain>
    </source>
</reference>
<evidence type="ECO:0000313" key="2">
    <source>
        <dbReference type="EMBL" id="TYP01239.1"/>
    </source>
</evidence>
<organism evidence="1 3">
    <name type="scientific">Xenorhabdus doucetiae</name>
    <dbReference type="NCBI Taxonomy" id="351671"/>
    <lineage>
        <taxon>Bacteria</taxon>
        <taxon>Pseudomonadati</taxon>
        <taxon>Pseudomonadota</taxon>
        <taxon>Gammaproteobacteria</taxon>
        <taxon>Enterobacterales</taxon>
        <taxon>Morganellaceae</taxon>
        <taxon>Xenorhabdus</taxon>
    </lineage>
</organism>
<dbReference type="KEGG" id="xdo:XDD1_3914"/>
<dbReference type="Proteomes" id="UP000032721">
    <property type="component" value="Chromosome"/>
</dbReference>
<proteinExistence type="predicted"/>
<keyword evidence="4" id="KW-1185">Reference proteome</keyword>
<evidence type="ECO:0000313" key="1">
    <source>
        <dbReference type="EMBL" id="CDG19599.1"/>
    </source>
</evidence>
<dbReference type="SUPFAM" id="SSF141452">
    <property type="entry name" value="Hcp1-like"/>
    <property type="match status" value="1"/>
</dbReference>
<dbReference type="Pfam" id="PF05638">
    <property type="entry name" value="T6SS_HCP"/>
    <property type="match status" value="1"/>
</dbReference>
<dbReference type="RefSeq" id="WP_045973206.1">
    <property type="nucleotide sequence ID" value="NZ_CAWMED010000001.1"/>
</dbReference>
<dbReference type="OrthoDB" id="5674026at2"/>
<dbReference type="STRING" id="351671.XDD1_3914"/>